<comment type="caution">
    <text evidence="11">The sequence shown here is derived from an EMBL/GenBank/DDBJ whole genome shotgun (WGS) entry which is preliminary data.</text>
</comment>
<organism evidence="11 12">
    <name type="scientific">Candidatus Methanocrinis alkalitolerans</name>
    <dbReference type="NCBI Taxonomy" id="3033395"/>
    <lineage>
        <taxon>Archaea</taxon>
        <taxon>Methanobacteriati</taxon>
        <taxon>Methanobacteriota</taxon>
        <taxon>Stenosarchaea group</taxon>
        <taxon>Methanomicrobia</taxon>
        <taxon>Methanotrichales</taxon>
        <taxon>Methanotrichaceae</taxon>
        <taxon>Methanocrinis</taxon>
    </lineage>
</organism>
<dbReference type="EC" id="4.1.1.81" evidence="4"/>
<dbReference type="EMBL" id="JARFPL010000055">
    <property type="protein sequence ID" value="MDF0594231.1"/>
    <property type="molecule type" value="Genomic_DNA"/>
</dbReference>
<dbReference type="NCBIfam" id="TIGR01140">
    <property type="entry name" value="L_thr_O3P_dcar"/>
    <property type="match status" value="1"/>
</dbReference>
<dbReference type="Gene3D" id="3.90.1150.10">
    <property type="entry name" value="Aspartate Aminotransferase, domain 1"/>
    <property type="match status" value="1"/>
</dbReference>
<name>A0ABT5XHW7_9EURY</name>
<dbReference type="PANTHER" id="PTHR42885:SF1">
    <property type="entry name" value="THREONINE-PHOSPHATE DECARBOXYLASE"/>
    <property type="match status" value="1"/>
</dbReference>
<evidence type="ECO:0000256" key="1">
    <source>
        <dbReference type="ARBA" id="ARBA00001933"/>
    </source>
</evidence>
<evidence type="ECO:0000256" key="5">
    <source>
        <dbReference type="ARBA" id="ARBA00022573"/>
    </source>
</evidence>
<keyword evidence="7 11" id="KW-0456">Lyase</keyword>
<dbReference type="CDD" id="cd00609">
    <property type="entry name" value="AAT_like"/>
    <property type="match status" value="1"/>
</dbReference>
<keyword evidence="5" id="KW-0169">Cobalamin biosynthesis</keyword>
<accession>A0ABT5XHW7</accession>
<dbReference type="RefSeq" id="WP_316969926.1">
    <property type="nucleotide sequence ID" value="NZ_JARFPL010000055.1"/>
</dbReference>
<evidence type="ECO:0000256" key="2">
    <source>
        <dbReference type="ARBA" id="ARBA00003444"/>
    </source>
</evidence>
<dbReference type="InterPro" id="IPR015422">
    <property type="entry name" value="PyrdxlP-dep_Trfase_small"/>
</dbReference>
<evidence type="ECO:0000256" key="8">
    <source>
        <dbReference type="ARBA" id="ARBA00029996"/>
    </source>
</evidence>
<sequence>MKIKESFAGAEACHHGGRIRSMATSLEIRQEELLDYSANINPLGHPPLDDLIAREMKRIGHYPDNDYIEFREACAKFVGVGAKNVVPGNGSSELMRLFAEAIVEPGDEVVITEPTFGEYAAQSRLFGAEIVPVQRGIDGPIDPKDFLPDPLLDRAKAVFICNPNNPTGILLPRSMIADLAKRCERAETFLFVDEAFIELSDPSETVADMAPGMEHLFVARSLTKSFGVPGMRLGFGVAGDRLAEVMNRTRLPWSISSLASAAGAHLLSRGDHLVRSRKVIKEELAWLTGELLRLGLDPVESSVNFILVGVARTGLPSWQLVERMEKEKVLVRDCRSFGLGEGYVRVAVREREENERFVSALEKVLGWRG</sequence>
<dbReference type="InterPro" id="IPR004838">
    <property type="entry name" value="NHTrfase_class1_PyrdxlP-BS"/>
</dbReference>
<dbReference type="SUPFAM" id="SSF53383">
    <property type="entry name" value="PLP-dependent transferases"/>
    <property type="match status" value="1"/>
</dbReference>
<comment type="cofactor">
    <cofactor evidence="1">
        <name>pyridoxal 5'-phosphate</name>
        <dbReference type="ChEBI" id="CHEBI:597326"/>
    </cofactor>
</comment>
<dbReference type="InterPro" id="IPR015421">
    <property type="entry name" value="PyrdxlP-dep_Trfase_major"/>
</dbReference>
<evidence type="ECO:0000256" key="6">
    <source>
        <dbReference type="ARBA" id="ARBA00022898"/>
    </source>
</evidence>
<evidence type="ECO:0000256" key="4">
    <source>
        <dbReference type="ARBA" id="ARBA00012285"/>
    </source>
</evidence>
<dbReference type="InterPro" id="IPR004839">
    <property type="entry name" value="Aminotransferase_I/II_large"/>
</dbReference>
<comment type="catalytic activity">
    <reaction evidence="9">
        <text>O-phospho-L-threonine + H(+) = (R)-1-aminopropan-2-yl phosphate + CO2</text>
        <dbReference type="Rhea" id="RHEA:11492"/>
        <dbReference type="ChEBI" id="CHEBI:15378"/>
        <dbReference type="ChEBI" id="CHEBI:16526"/>
        <dbReference type="ChEBI" id="CHEBI:58563"/>
        <dbReference type="ChEBI" id="CHEBI:58675"/>
        <dbReference type="EC" id="4.1.1.81"/>
    </reaction>
</comment>
<dbReference type="GO" id="GO:0048472">
    <property type="term" value="F:threonine-phosphate decarboxylase activity"/>
    <property type="evidence" value="ECO:0007669"/>
    <property type="project" value="UniProtKB-EC"/>
</dbReference>
<dbReference type="InterPro" id="IPR005860">
    <property type="entry name" value="CobD"/>
</dbReference>
<proteinExistence type="predicted"/>
<evidence type="ECO:0000313" key="11">
    <source>
        <dbReference type="EMBL" id="MDF0594231.1"/>
    </source>
</evidence>
<comment type="pathway">
    <text evidence="3">Cofactor biosynthesis; adenosylcobalamin biosynthesis.</text>
</comment>
<dbReference type="PROSITE" id="PS00105">
    <property type="entry name" value="AA_TRANSFER_CLASS_1"/>
    <property type="match status" value="1"/>
</dbReference>
<dbReference type="PANTHER" id="PTHR42885">
    <property type="entry name" value="HISTIDINOL-PHOSPHATE AMINOTRANSFERASE-RELATED"/>
    <property type="match status" value="1"/>
</dbReference>
<evidence type="ECO:0000256" key="7">
    <source>
        <dbReference type="ARBA" id="ARBA00023239"/>
    </source>
</evidence>
<protein>
    <recommendedName>
        <fullName evidence="4">threonine-phosphate decarboxylase</fullName>
        <ecNumber evidence="4">4.1.1.81</ecNumber>
    </recommendedName>
    <alternativeName>
        <fullName evidence="8">L-threonine-O-3-phosphate decarboxylase</fullName>
    </alternativeName>
</protein>
<dbReference type="Proteomes" id="UP001215956">
    <property type="component" value="Unassembled WGS sequence"/>
</dbReference>
<comment type="function">
    <text evidence="2">Decarboxylates L-threonine-O-3-phosphate to yield (R)-1-amino-2-propanol O-2-phosphate, the precursor for the linkage between the nucleotide loop and the corrin ring in cobalamin.</text>
</comment>
<dbReference type="Gene3D" id="3.40.640.10">
    <property type="entry name" value="Type I PLP-dependent aspartate aminotransferase-like (Major domain)"/>
    <property type="match status" value="1"/>
</dbReference>
<dbReference type="Pfam" id="PF00155">
    <property type="entry name" value="Aminotran_1_2"/>
    <property type="match status" value="1"/>
</dbReference>
<evidence type="ECO:0000256" key="9">
    <source>
        <dbReference type="ARBA" id="ARBA00048531"/>
    </source>
</evidence>
<keyword evidence="6" id="KW-0663">Pyridoxal phosphate</keyword>
<evidence type="ECO:0000256" key="3">
    <source>
        <dbReference type="ARBA" id="ARBA00004953"/>
    </source>
</evidence>
<gene>
    <name evidence="11" type="primary">cobD</name>
    <name evidence="11" type="ORF">P0O24_11630</name>
</gene>
<evidence type="ECO:0000259" key="10">
    <source>
        <dbReference type="Pfam" id="PF00155"/>
    </source>
</evidence>
<reference evidence="11 12" key="1">
    <citation type="submission" date="2023-03" db="EMBL/GenBank/DDBJ databases">
        <title>Whole genome sequencing of Methanotrichaceae archaeon M04Ac.</title>
        <authorList>
            <person name="Khomyakova M.A."/>
            <person name="Merkel A.Y."/>
            <person name="Slobodkin A.I."/>
        </authorList>
    </citation>
    <scope>NUCLEOTIDE SEQUENCE [LARGE SCALE GENOMIC DNA]</scope>
    <source>
        <strain evidence="11 12">M04Ac</strain>
    </source>
</reference>
<feature type="domain" description="Aminotransferase class I/classII large" evidence="10">
    <location>
        <begin position="47"/>
        <end position="361"/>
    </location>
</feature>
<keyword evidence="12" id="KW-1185">Reference proteome</keyword>
<evidence type="ECO:0000313" key="12">
    <source>
        <dbReference type="Proteomes" id="UP001215956"/>
    </source>
</evidence>
<dbReference type="InterPro" id="IPR015424">
    <property type="entry name" value="PyrdxlP-dep_Trfase"/>
</dbReference>